<evidence type="ECO:0000256" key="10">
    <source>
        <dbReference type="ARBA" id="ARBA00023242"/>
    </source>
</evidence>
<dbReference type="AlphaFoldDB" id="A0A5A7QA91"/>
<dbReference type="EMBL" id="BKCP01006294">
    <property type="protein sequence ID" value="GER42185.1"/>
    <property type="molecule type" value="Genomic_DNA"/>
</dbReference>
<evidence type="ECO:0000259" key="15">
    <source>
        <dbReference type="PROSITE" id="PS51352"/>
    </source>
</evidence>
<evidence type="ECO:0000256" key="13">
    <source>
        <dbReference type="SAM" id="Coils"/>
    </source>
</evidence>
<keyword evidence="8" id="KW-1015">Disulfide bond</keyword>
<evidence type="ECO:0000313" key="17">
    <source>
        <dbReference type="Proteomes" id="UP000325081"/>
    </source>
</evidence>
<accession>A0A5A7QA91</accession>
<keyword evidence="5" id="KW-0249">Electron transport</keyword>
<evidence type="ECO:0000259" key="14">
    <source>
        <dbReference type="PROSITE" id="PS50217"/>
    </source>
</evidence>
<proteinExistence type="inferred from homology"/>
<sequence>MGSYMNSKNLGGDASQLDGRTAVNLPLARQSSIYSLTFDEFQNTLGGPGKDFGSMNMEDLLKSIWTAEENQTLQPKSSENLQRQGSLTLPRTLSQKTVDEVWRDVLKETVGVNSGGLSLGQREPTLGEMTLEDFLSKAGVVREEVQLPERPNGVYLYGAPNGNTNTSGLTMGFQQQPLQSNLAVLTIQQVTTTASQPQLQPLFPKQSTLTFSSQSTQIGSNIQLSRSSRAKGGPKNVVNNLYDADGIVKSCVADTPSSSSPPLSYNFEEVGRGRRSNSSLEKVVERRRKRMIKNRESAARSRARKQAYTLELEAEVAKLKEMNEELRKKQEEFMEMQKNQILEKMNKPWGEKRVCLRRTLTGPCSKMAASCCSSAILSLPRTPARRGVVYPNSAGPPRLGRRFGLSFRAQRRPEARKSVRVSCIGDNRETAVITSKSWDKLILESEIPVLVEFYASWCGPCRMVHRVIDEISTDYSGRLKCYVLNADNDPEVAEDYDVKAVPVVLLFKNGQKLDSVVGTMPKEFYVAAIERVLGS</sequence>
<feature type="domain" description="Thioredoxin" evidence="15">
    <location>
        <begin position="406"/>
        <end position="534"/>
    </location>
</feature>
<comment type="caution">
    <text evidence="16">The sequence shown here is derived from an EMBL/GenBank/DDBJ whole genome shotgun (WGS) entry which is preliminary data.</text>
</comment>
<dbReference type="Proteomes" id="UP000325081">
    <property type="component" value="Unassembled WGS sequence"/>
</dbReference>
<dbReference type="PANTHER" id="PTHR22952">
    <property type="entry name" value="CAMP-RESPONSE ELEMENT BINDING PROTEIN-RELATED"/>
    <property type="match status" value="1"/>
</dbReference>
<dbReference type="SMART" id="SM00338">
    <property type="entry name" value="BRLZ"/>
    <property type="match status" value="1"/>
</dbReference>
<evidence type="ECO:0000256" key="7">
    <source>
        <dbReference type="ARBA" id="ARBA00023125"/>
    </source>
</evidence>
<evidence type="ECO:0000256" key="2">
    <source>
        <dbReference type="ARBA" id="ARBA00022448"/>
    </source>
</evidence>
<evidence type="ECO:0000256" key="12">
    <source>
        <dbReference type="ARBA" id="ARBA00061369"/>
    </source>
</evidence>
<feature type="domain" description="BZIP" evidence="14">
    <location>
        <begin position="284"/>
        <end position="335"/>
    </location>
</feature>
<keyword evidence="13" id="KW-0175">Coiled coil</keyword>
<dbReference type="FunFam" id="3.40.30.10:FF:000001">
    <property type="entry name" value="Thioredoxin"/>
    <property type="match status" value="1"/>
</dbReference>
<keyword evidence="2" id="KW-0813">Transport</keyword>
<gene>
    <name evidence="16" type="ORF">STAS_18951</name>
</gene>
<keyword evidence="6" id="KW-0805">Transcription regulation</keyword>
<evidence type="ECO:0000256" key="9">
    <source>
        <dbReference type="ARBA" id="ARBA00023163"/>
    </source>
</evidence>
<dbReference type="PROSITE" id="PS51352">
    <property type="entry name" value="THIOREDOXIN_2"/>
    <property type="match status" value="1"/>
</dbReference>
<organism evidence="16 17">
    <name type="scientific">Striga asiatica</name>
    <name type="common">Asiatic witchweed</name>
    <name type="synonym">Buchnera asiatica</name>
    <dbReference type="NCBI Taxonomy" id="4170"/>
    <lineage>
        <taxon>Eukaryota</taxon>
        <taxon>Viridiplantae</taxon>
        <taxon>Streptophyta</taxon>
        <taxon>Embryophyta</taxon>
        <taxon>Tracheophyta</taxon>
        <taxon>Spermatophyta</taxon>
        <taxon>Magnoliopsida</taxon>
        <taxon>eudicotyledons</taxon>
        <taxon>Gunneridae</taxon>
        <taxon>Pentapetalae</taxon>
        <taxon>asterids</taxon>
        <taxon>lamiids</taxon>
        <taxon>Lamiales</taxon>
        <taxon>Orobanchaceae</taxon>
        <taxon>Buchnereae</taxon>
        <taxon>Striga</taxon>
    </lineage>
</organism>
<feature type="coiled-coil region" evidence="13">
    <location>
        <begin position="305"/>
        <end position="339"/>
    </location>
</feature>
<dbReference type="SUPFAM" id="SSF57959">
    <property type="entry name" value="Leucine zipper domain"/>
    <property type="match status" value="1"/>
</dbReference>
<keyword evidence="4" id="KW-0809">Transit peptide</keyword>
<dbReference type="Pfam" id="PF00170">
    <property type="entry name" value="bZIP_1"/>
    <property type="match status" value="1"/>
</dbReference>
<dbReference type="FunFam" id="1.20.5.170:FF:000048">
    <property type="entry name" value="ABSCISIC ACID-INSENSITIVE 5-like protein 5"/>
    <property type="match status" value="1"/>
</dbReference>
<dbReference type="CDD" id="cd02947">
    <property type="entry name" value="TRX_family"/>
    <property type="match status" value="1"/>
</dbReference>
<keyword evidence="17" id="KW-1185">Reference proteome</keyword>
<keyword evidence="10" id="KW-0539">Nucleus</keyword>
<comment type="subcellular location">
    <subcellularLocation>
        <location evidence="1">Nucleus</location>
    </subcellularLocation>
</comment>
<protein>
    <submittedName>
        <fullName evidence="16">Abscisic acid responsive element-binding factor1</fullName>
    </submittedName>
</protein>
<name>A0A5A7QA91_STRAF</name>
<evidence type="ECO:0000313" key="16">
    <source>
        <dbReference type="EMBL" id="GER42185.1"/>
    </source>
</evidence>
<dbReference type="GO" id="GO:0005634">
    <property type="term" value="C:nucleus"/>
    <property type="evidence" value="ECO:0007669"/>
    <property type="project" value="UniProtKB-SubCell"/>
</dbReference>
<dbReference type="PANTHER" id="PTHR22952:SF463">
    <property type="entry name" value="ABSCISIC ACID-INSENSITIVE 5-LIKE PROTEIN 7"/>
    <property type="match status" value="1"/>
</dbReference>
<dbReference type="InterPro" id="IPR046347">
    <property type="entry name" value="bZIP_sf"/>
</dbReference>
<evidence type="ECO:0000256" key="3">
    <source>
        <dbReference type="ARBA" id="ARBA00022682"/>
    </source>
</evidence>
<dbReference type="GO" id="GO:0003700">
    <property type="term" value="F:DNA-binding transcription factor activity"/>
    <property type="evidence" value="ECO:0007669"/>
    <property type="project" value="InterPro"/>
</dbReference>
<evidence type="ECO:0000256" key="8">
    <source>
        <dbReference type="ARBA" id="ARBA00023157"/>
    </source>
</evidence>
<dbReference type="CDD" id="cd14707">
    <property type="entry name" value="bZIP_plant_BZIP46"/>
    <property type="match status" value="1"/>
</dbReference>
<dbReference type="Pfam" id="PF00085">
    <property type="entry name" value="Thioredoxin"/>
    <property type="match status" value="1"/>
</dbReference>
<evidence type="ECO:0000256" key="11">
    <source>
        <dbReference type="ARBA" id="ARBA00023284"/>
    </source>
</evidence>
<dbReference type="GO" id="GO:0003677">
    <property type="term" value="F:DNA binding"/>
    <property type="evidence" value="ECO:0007669"/>
    <property type="project" value="UniProtKB-KW"/>
</dbReference>
<keyword evidence="11" id="KW-0676">Redox-active center</keyword>
<evidence type="ECO:0000256" key="5">
    <source>
        <dbReference type="ARBA" id="ARBA00022982"/>
    </source>
</evidence>
<keyword evidence="9" id="KW-0804">Transcription</keyword>
<dbReference type="GO" id="GO:0009738">
    <property type="term" value="P:abscisic acid-activated signaling pathway"/>
    <property type="evidence" value="ECO:0007669"/>
    <property type="project" value="UniProtKB-KW"/>
</dbReference>
<dbReference type="InterPro" id="IPR017937">
    <property type="entry name" value="Thioredoxin_CS"/>
</dbReference>
<dbReference type="InterPro" id="IPR043452">
    <property type="entry name" value="BZIP46-like"/>
</dbReference>
<dbReference type="GO" id="GO:0045893">
    <property type="term" value="P:positive regulation of DNA-templated transcription"/>
    <property type="evidence" value="ECO:0007669"/>
    <property type="project" value="InterPro"/>
</dbReference>
<dbReference type="PROSITE" id="PS50217">
    <property type="entry name" value="BZIP"/>
    <property type="match status" value="1"/>
</dbReference>
<dbReference type="Gene3D" id="3.40.30.10">
    <property type="entry name" value="Glutaredoxin"/>
    <property type="match status" value="1"/>
</dbReference>
<evidence type="ECO:0000256" key="1">
    <source>
        <dbReference type="ARBA" id="ARBA00004123"/>
    </source>
</evidence>
<evidence type="ECO:0000256" key="6">
    <source>
        <dbReference type="ARBA" id="ARBA00023015"/>
    </source>
</evidence>
<dbReference type="Gene3D" id="1.20.5.170">
    <property type="match status" value="1"/>
</dbReference>
<dbReference type="OrthoDB" id="1927218at2759"/>
<keyword evidence="3" id="KW-0938">Abscisic acid signaling pathway</keyword>
<comment type="similarity">
    <text evidence="12">Belongs to the bZIP family. ABI5 subfamily.</text>
</comment>
<dbReference type="SUPFAM" id="SSF52833">
    <property type="entry name" value="Thioredoxin-like"/>
    <property type="match status" value="1"/>
</dbReference>
<dbReference type="InterPro" id="IPR036249">
    <property type="entry name" value="Thioredoxin-like_sf"/>
</dbReference>
<evidence type="ECO:0000256" key="4">
    <source>
        <dbReference type="ARBA" id="ARBA00022946"/>
    </source>
</evidence>
<dbReference type="PROSITE" id="PS00194">
    <property type="entry name" value="THIOREDOXIN_1"/>
    <property type="match status" value="1"/>
</dbReference>
<dbReference type="PROSITE" id="PS00036">
    <property type="entry name" value="BZIP_BASIC"/>
    <property type="match status" value="1"/>
</dbReference>
<keyword evidence="7" id="KW-0238">DNA-binding</keyword>
<dbReference type="InterPro" id="IPR013766">
    <property type="entry name" value="Thioredoxin_domain"/>
</dbReference>
<reference evidence="17" key="1">
    <citation type="journal article" date="2019" name="Curr. Biol.">
        <title>Genome Sequence of Striga asiatica Provides Insight into the Evolution of Plant Parasitism.</title>
        <authorList>
            <person name="Yoshida S."/>
            <person name="Kim S."/>
            <person name="Wafula E.K."/>
            <person name="Tanskanen J."/>
            <person name="Kim Y.M."/>
            <person name="Honaas L."/>
            <person name="Yang Z."/>
            <person name="Spallek T."/>
            <person name="Conn C.E."/>
            <person name="Ichihashi Y."/>
            <person name="Cheong K."/>
            <person name="Cui S."/>
            <person name="Der J.P."/>
            <person name="Gundlach H."/>
            <person name="Jiao Y."/>
            <person name="Hori C."/>
            <person name="Ishida J.K."/>
            <person name="Kasahara H."/>
            <person name="Kiba T."/>
            <person name="Kim M.S."/>
            <person name="Koo N."/>
            <person name="Laohavisit A."/>
            <person name="Lee Y.H."/>
            <person name="Lumba S."/>
            <person name="McCourt P."/>
            <person name="Mortimer J.C."/>
            <person name="Mutuku J.M."/>
            <person name="Nomura T."/>
            <person name="Sasaki-Sekimoto Y."/>
            <person name="Seto Y."/>
            <person name="Wang Y."/>
            <person name="Wakatake T."/>
            <person name="Sakakibara H."/>
            <person name="Demura T."/>
            <person name="Yamaguchi S."/>
            <person name="Yoneyama K."/>
            <person name="Manabe R.I."/>
            <person name="Nelson D.C."/>
            <person name="Schulman A.H."/>
            <person name="Timko M.P."/>
            <person name="dePamphilis C.W."/>
            <person name="Choi D."/>
            <person name="Shirasu K."/>
        </authorList>
    </citation>
    <scope>NUCLEOTIDE SEQUENCE [LARGE SCALE GENOMIC DNA]</scope>
    <source>
        <strain evidence="17">cv. UVA1</strain>
    </source>
</reference>
<dbReference type="InterPro" id="IPR004827">
    <property type="entry name" value="bZIP"/>
</dbReference>